<comment type="caution">
    <text evidence="2">The sequence shown here is derived from an EMBL/GenBank/DDBJ whole genome shotgun (WGS) entry which is preliminary data.</text>
</comment>
<dbReference type="Pfam" id="PF01636">
    <property type="entry name" value="APH"/>
    <property type="match status" value="1"/>
</dbReference>
<protein>
    <recommendedName>
        <fullName evidence="1">Aminoglycoside phosphotransferase domain-containing protein</fullName>
    </recommendedName>
</protein>
<evidence type="ECO:0000313" key="3">
    <source>
        <dbReference type="Proteomes" id="UP001152300"/>
    </source>
</evidence>
<reference evidence="2" key="1">
    <citation type="submission" date="2022-11" db="EMBL/GenBank/DDBJ databases">
        <title>Genome Resource of Sclerotinia nivalis Strain SnTB1, a Plant Pathogen Isolated from American Ginseng.</title>
        <authorList>
            <person name="Fan S."/>
        </authorList>
    </citation>
    <scope>NUCLEOTIDE SEQUENCE</scope>
    <source>
        <strain evidence="2">SnTB1</strain>
    </source>
</reference>
<dbReference type="SUPFAM" id="SSF56112">
    <property type="entry name" value="Protein kinase-like (PK-like)"/>
    <property type="match status" value="1"/>
</dbReference>
<feature type="domain" description="Aminoglycoside phosphotransferase" evidence="1">
    <location>
        <begin position="37"/>
        <end position="105"/>
    </location>
</feature>
<name>A0A9X0AT68_9HELO</name>
<dbReference type="Proteomes" id="UP001152300">
    <property type="component" value="Unassembled WGS sequence"/>
</dbReference>
<dbReference type="EMBL" id="JAPEIS010000003">
    <property type="protein sequence ID" value="KAJ8068033.1"/>
    <property type="molecule type" value="Genomic_DNA"/>
</dbReference>
<accession>A0A9X0AT68</accession>
<sequence>MDDMLAFSSTNVRRQVCKQASLQGGISAKTYITNRIDRKIERALRHDYPGGDVESCRRQLALLEEFWDSALDMAPHVLIHGDLSDSNIIVDGDANVKKIIDLGWSDMVPLQFAAVYPRFLAYQPHVFSNNEAAVGWPIKNTSIMMRDRAFYLDCIRQCACSDGGIALDF</sequence>
<dbReference type="OrthoDB" id="3437509at2759"/>
<dbReference type="Gene3D" id="3.90.1200.10">
    <property type="match status" value="1"/>
</dbReference>
<dbReference type="InterPro" id="IPR002575">
    <property type="entry name" value="Aminoglycoside_PTrfase"/>
</dbReference>
<organism evidence="2 3">
    <name type="scientific">Sclerotinia nivalis</name>
    <dbReference type="NCBI Taxonomy" id="352851"/>
    <lineage>
        <taxon>Eukaryota</taxon>
        <taxon>Fungi</taxon>
        <taxon>Dikarya</taxon>
        <taxon>Ascomycota</taxon>
        <taxon>Pezizomycotina</taxon>
        <taxon>Leotiomycetes</taxon>
        <taxon>Helotiales</taxon>
        <taxon>Sclerotiniaceae</taxon>
        <taxon>Sclerotinia</taxon>
    </lineage>
</organism>
<dbReference type="InterPro" id="IPR011009">
    <property type="entry name" value="Kinase-like_dom_sf"/>
</dbReference>
<keyword evidence="3" id="KW-1185">Reference proteome</keyword>
<proteinExistence type="predicted"/>
<dbReference type="AlphaFoldDB" id="A0A9X0AT68"/>
<evidence type="ECO:0000313" key="2">
    <source>
        <dbReference type="EMBL" id="KAJ8068033.1"/>
    </source>
</evidence>
<evidence type="ECO:0000259" key="1">
    <source>
        <dbReference type="Pfam" id="PF01636"/>
    </source>
</evidence>
<gene>
    <name evidence="2" type="ORF">OCU04_003610</name>
</gene>